<sequence>MADAREKGMRLHLPLAAALTLSVLTMGCEGDLPLRMLQRDVDSVRSEVAVVARTDEGSRVFIEERLKKIEGRLEKSERGRAALEERLGRLDADLKSQSAKVAQERQERQGFLQSQASLTVKLDELTTGVRLAQGQTEGIGHGIAEANRRVDEFGRQLDQFGRRVNGFDKQVNQSVVASQEATAVAQQAVVASQQTPKQVTAALQQMAQQTNAAIEQVNATAQLALTEARKPTKGKPLAGPAALPRAGAQPLSPAVTPIMAAPLVPPVPATQASAQEVTAPSPAARTAESPPPQTPAPQPVTSVQSAGELYRNALNDYAKGHYELAINGFRSQIEIYPDSSLAPNARYWLGESYYSQKNYGQAIKEFALLAKQHPDNPKVASAMLKQGYAYLEMRDKSRARTVLDDLLKQFPKSQEARMAKERLSKLGR</sequence>
<organism evidence="6 7">
    <name type="scientific">Candidatus Methylomirabilis limnetica</name>
    <dbReference type="NCBI Taxonomy" id="2033718"/>
    <lineage>
        <taxon>Bacteria</taxon>
        <taxon>Candidatus Methylomirabilota</taxon>
        <taxon>Candidatus Methylomirabilia</taxon>
        <taxon>Candidatus Methylomirabilales</taxon>
        <taxon>Candidatus Methylomirabilaceae</taxon>
        <taxon>Candidatus Methylomirabilis</taxon>
    </lineage>
</organism>
<dbReference type="InterPro" id="IPR011990">
    <property type="entry name" value="TPR-like_helical_dom_sf"/>
</dbReference>
<dbReference type="PROSITE" id="PS51257">
    <property type="entry name" value="PROKAR_LIPOPROTEIN"/>
    <property type="match status" value="1"/>
</dbReference>
<accession>A0A2T4TXA9</accession>
<evidence type="ECO:0000256" key="3">
    <source>
        <dbReference type="SAM" id="Coils"/>
    </source>
</evidence>
<gene>
    <name evidence="6" type="primary">ygbF</name>
    <name evidence="6" type="ORF">CLG94_08300</name>
</gene>
<dbReference type="Gene3D" id="1.25.40.10">
    <property type="entry name" value="Tetratricopeptide repeat domain"/>
    <property type="match status" value="1"/>
</dbReference>
<feature type="region of interest" description="Disordered" evidence="4">
    <location>
        <begin position="229"/>
        <end position="249"/>
    </location>
</feature>
<feature type="compositionally biased region" description="Pro residues" evidence="4">
    <location>
        <begin position="289"/>
        <end position="298"/>
    </location>
</feature>
<dbReference type="HAMAP" id="MF_02066">
    <property type="entry name" value="CpoB"/>
    <property type="match status" value="1"/>
</dbReference>
<dbReference type="PROSITE" id="PS50005">
    <property type="entry name" value="TPR"/>
    <property type="match status" value="1"/>
</dbReference>
<dbReference type="Proteomes" id="UP000241436">
    <property type="component" value="Unassembled WGS sequence"/>
</dbReference>
<keyword evidence="7" id="KW-1185">Reference proteome</keyword>
<feature type="region of interest" description="Disordered" evidence="4">
    <location>
        <begin position="269"/>
        <end position="303"/>
    </location>
</feature>
<evidence type="ECO:0000256" key="4">
    <source>
        <dbReference type="SAM" id="MobiDB-lite"/>
    </source>
</evidence>
<proteinExistence type="inferred from homology"/>
<dbReference type="Gene3D" id="1.10.287.1490">
    <property type="match status" value="1"/>
</dbReference>
<feature type="repeat" description="TPR" evidence="2">
    <location>
        <begin position="343"/>
        <end position="376"/>
    </location>
</feature>
<comment type="caution">
    <text evidence="6">The sequence shown here is derived from an EMBL/GenBank/DDBJ whole genome shotgun (WGS) entry which is preliminary data.</text>
</comment>
<keyword evidence="3" id="KW-0175">Coiled coil</keyword>
<keyword evidence="1" id="KW-0732">Signal</keyword>
<dbReference type="OrthoDB" id="13540at2"/>
<evidence type="ECO:0000313" key="7">
    <source>
        <dbReference type="Proteomes" id="UP000241436"/>
    </source>
</evidence>
<dbReference type="InterPro" id="IPR019734">
    <property type="entry name" value="TPR_rpt"/>
</dbReference>
<dbReference type="GO" id="GO:0051301">
    <property type="term" value="P:cell division"/>
    <property type="evidence" value="ECO:0007669"/>
    <property type="project" value="InterPro"/>
</dbReference>
<keyword evidence="2" id="KW-0802">TPR repeat</keyword>
<dbReference type="InterPro" id="IPR034706">
    <property type="entry name" value="CpoB"/>
</dbReference>
<name>A0A2T4TXA9_9BACT</name>
<dbReference type="EMBL" id="NVQC01000022">
    <property type="protein sequence ID" value="PTL35746.1"/>
    <property type="molecule type" value="Genomic_DNA"/>
</dbReference>
<reference evidence="7" key="2">
    <citation type="journal article" date="2018" name="Environ. Microbiol.">
        <title>Bloom of a denitrifying methanotroph, 'Candidatus Methylomirabilis limnetica', in a deep stratified lake.</title>
        <authorList>
            <person name="Graf J.S."/>
            <person name="Mayr M.J."/>
            <person name="Marchant H.K."/>
            <person name="Tienken D."/>
            <person name="Hach P.F."/>
            <person name="Brand A."/>
            <person name="Schubert C.J."/>
            <person name="Kuypers M.M."/>
            <person name="Milucka J."/>
        </authorList>
    </citation>
    <scope>NUCLEOTIDE SEQUENCE [LARGE SCALE GENOMIC DNA]</scope>
    <source>
        <strain evidence="7">Zug</strain>
    </source>
</reference>
<evidence type="ECO:0000259" key="5">
    <source>
        <dbReference type="Pfam" id="PF13525"/>
    </source>
</evidence>
<evidence type="ECO:0000313" key="6">
    <source>
        <dbReference type="EMBL" id="PTL35746.1"/>
    </source>
</evidence>
<dbReference type="Pfam" id="PF13525">
    <property type="entry name" value="YfiO"/>
    <property type="match status" value="1"/>
</dbReference>
<dbReference type="RefSeq" id="WP_107562522.1">
    <property type="nucleotide sequence ID" value="NZ_NVQC01000022.1"/>
</dbReference>
<feature type="domain" description="Outer membrane lipoprotein BamD-like" evidence="5">
    <location>
        <begin position="346"/>
        <end position="417"/>
    </location>
</feature>
<evidence type="ECO:0000256" key="2">
    <source>
        <dbReference type="PROSITE-ProRule" id="PRU00339"/>
    </source>
</evidence>
<dbReference type="AlphaFoldDB" id="A0A2T4TXA9"/>
<feature type="compositionally biased region" description="Low complexity" evidence="4">
    <location>
        <begin position="234"/>
        <end position="249"/>
    </location>
</feature>
<dbReference type="NCBIfam" id="TIGR02795">
    <property type="entry name" value="tol_pal_ybgF"/>
    <property type="match status" value="1"/>
</dbReference>
<evidence type="ECO:0000256" key="1">
    <source>
        <dbReference type="ARBA" id="ARBA00022729"/>
    </source>
</evidence>
<dbReference type="SUPFAM" id="SSF48452">
    <property type="entry name" value="TPR-like"/>
    <property type="match status" value="1"/>
</dbReference>
<reference evidence="6 7" key="1">
    <citation type="submission" date="2017-09" db="EMBL/GenBank/DDBJ databases">
        <title>Bloom of a denitrifying methanotroph, Candidatus Methylomirabilis limnetica, in a deep stratified lake.</title>
        <authorList>
            <person name="Graf J.S."/>
            <person name="Marchant H.K."/>
            <person name="Tienken D."/>
            <person name="Hach P.F."/>
            <person name="Brand A."/>
            <person name="Schubert C.J."/>
            <person name="Kuypers M.M."/>
            <person name="Milucka J."/>
        </authorList>
    </citation>
    <scope>NUCLEOTIDE SEQUENCE [LARGE SCALE GENOMIC DNA]</scope>
    <source>
        <strain evidence="6 7">Zug</strain>
    </source>
</reference>
<dbReference type="InterPro" id="IPR039565">
    <property type="entry name" value="BamD-like"/>
</dbReference>
<protein>
    <submittedName>
        <fullName evidence="6">Tol-pal system protein YbgF</fullName>
    </submittedName>
</protein>
<dbReference type="InterPro" id="IPR014162">
    <property type="entry name" value="CpoB_C"/>
</dbReference>
<feature type="coiled-coil region" evidence="3">
    <location>
        <begin position="66"/>
        <end position="100"/>
    </location>
</feature>